<evidence type="ECO:0000256" key="2">
    <source>
        <dbReference type="ARBA" id="ARBA00012925"/>
    </source>
</evidence>
<feature type="signal peptide" evidence="8">
    <location>
        <begin position="1"/>
        <end position="33"/>
    </location>
</feature>
<dbReference type="EMBL" id="SACR01000005">
    <property type="protein sequence ID" value="RVU44260.1"/>
    <property type="molecule type" value="Genomic_DNA"/>
</dbReference>
<proteinExistence type="inferred from homology"/>
<evidence type="ECO:0000256" key="7">
    <source>
        <dbReference type="SAM" id="MobiDB-lite"/>
    </source>
</evidence>
<feature type="region of interest" description="Disordered" evidence="7">
    <location>
        <begin position="128"/>
        <end position="153"/>
    </location>
</feature>
<keyword evidence="11" id="KW-1185">Reference proteome</keyword>
<comment type="caution">
    <text evidence="10">The sequence shown here is derived from an EMBL/GenBank/DDBJ whole genome shotgun (WGS) entry which is preliminary data.</text>
</comment>
<dbReference type="AlphaFoldDB" id="A0A437RBV8"/>
<dbReference type="PANTHER" id="PTHR18952:SF265">
    <property type="entry name" value="CARBONIC ANHYDRASE"/>
    <property type="match status" value="1"/>
</dbReference>
<dbReference type="Proteomes" id="UP000285575">
    <property type="component" value="Unassembled WGS sequence"/>
</dbReference>
<dbReference type="InterPro" id="IPR036398">
    <property type="entry name" value="CA_dom_sf"/>
</dbReference>
<dbReference type="PANTHER" id="PTHR18952">
    <property type="entry name" value="CARBONIC ANHYDRASE"/>
    <property type="match status" value="1"/>
</dbReference>
<organism evidence="10 11">
    <name type="scientific">Rubrivivax rivuli</name>
    <dbReference type="NCBI Taxonomy" id="1862385"/>
    <lineage>
        <taxon>Bacteria</taxon>
        <taxon>Pseudomonadati</taxon>
        <taxon>Pseudomonadota</taxon>
        <taxon>Betaproteobacteria</taxon>
        <taxon>Burkholderiales</taxon>
        <taxon>Sphaerotilaceae</taxon>
        <taxon>Rubrivivax</taxon>
    </lineage>
</organism>
<evidence type="ECO:0000259" key="9">
    <source>
        <dbReference type="PROSITE" id="PS51144"/>
    </source>
</evidence>
<gene>
    <name evidence="10" type="ORF">EOE66_16365</name>
</gene>
<dbReference type="InterPro" id="IPR041891">
    <property type="entry name" value="Alpha_CA_prokaryot-like"/>
</dbReference>
<evidence type="ECO:0000256" key="8">
    <source>
        <dbReference type="SAM" id="SignalP"/>
    </source>
</evidence>
<dbReference type="Pfam" id="PF00194">
    <property type="entry name" value="Carb_anhydrase"/>
    <property type="match status" value="1"/>
</dbReference>
<dbReference type="PROSITE" id="PS51257">
    <property type="entry name" value="PROKAR_LIPOPROTEIN"/>
    <property type="match status" value="1"/>
</dbReference>
<dbReference type="SUPFAM" id="SSF51069">
    <property type="entry name" value="Carbonic anhydrase"/>
    <property type="match status" value="1"/>
</dbReference>
<protein>
    <recommendedName>
        <fullName evidence="2">carbonic anhydrase</fullName>
        <ecNumber evidence="2">4.2.1.1</ecNumber>
    </recommendedName>
</protein>
<keyword evidence="8" id="KW-0732">Signal</keyword>
<accession>A0A437RBV8</accession>
<evidence type="ECO:0000313" key="10">
    <source>
        <dbReference type="EMBL" id="RVU44260.1"/>
    </source>
</evidence>
<feature type="domain" description="Alpha-carbonic anhydrase" evidence="9">
    <location>
        <begin position="160"/>
        <end position="382"/>
    </location>
</feature>
<feature type="chain" id="PRO_5019270955" description="carbonic anhydrase" evidence="8">
    <location>
        <begin position="34"/>
        <end position="382"/>
    </location>
</feature>
<comment type="similarity">
    <text evidence="1">Belongs to the alpha-carbonic anhydrase family.</text>
</comment>
<dbReference type="InterPro" id="IPR001148">
    <property type="entry name" value="CA_dom"/>
</dbReference>
<name>A0A437RBV8_9BURK</name>
<sequence length="382" mass="40618">MTPKLNPARPWPTWGHLGLACALAWAGAGSAWAEGAAHGAAKAAPATRSAPPNAAAGRSPATIVAPATRRAAAPAPAPVPDDVPLPADTAAASTDPLEHLRQRLADRLVAPKGATASGSFDVRISTRSGLQPPSAAAAHGAAPSRARGGKVAHGPGAGAVHWGYEGEHGPAGWASLRPEFGLCKTGQRQSPIDIRGGLAVNLEPVKFNYQDSKFSVVDNGHTVQVQLQPGNTIDIGGRKFELQQFHFHRPSEERIDGRQFEMSLHLVHKDEQGRLAVVALLFDEGPANAVVQEVWNNLPLERGDARPARQPLALTELLPDDRRYYTYMGSLTTPPCSEGVQWVVMRAPQSLTAEQIGIFSRIYPMNARPVQSASGRRILQSD</sequence>
<dbReference type="OrthoDB" id="5327615at2"/>
<evidence type="ECO:0000256" key="6">
    <source>
        <dbReference type="ARBA" id="ARBA00048348"/>
    </source>
</evidence>
<dbReference type="Gene3D" id="3.10.200.10">
    <property type="entry name" value="Alpha carbonic anhydrase"/>
    <property type="match status" value="1"/>
</dbReference>
<dbReference type="GO" id="GO:0008270">
    <property type="term" value="F:zinc ion binding"/>
    <property type="evidence" value="ECO:0007669"/>
    <property type="project" value="InterPro"/>
</dbReference>
<evidence type="ECO:0000256" key="3">
    <source>
        <dbReference type="ARBA" id="ARBA00022723"/>
    </source>
</evidence>
<evidence type="ECO:0000256" key="5">
    <source>
        <dbReference type="ARBA" id="ARBA00023239"/>
    </source>
</evidence>
<dbReference type="CDD" id="cd03124">
    <property type="entry name" value="alpha_CA_prokaryotic_like"/>
    <property type="match status" value="1"/>
</dbReference>
<dbReference type="RefSeq" id="WP_128229809.1">
    <property type="nucleotide sequence ID" value="NZ_SACR01000005.1"/>
</dbReference>
<feature type="region of interest" description="Disordered" evidence="7">
    <location>
        <begin position="67"/>
        <end position="90"/>
    </location>
</feature>
<keyword evidence="4" id="KW-0862">Zinc</keyword>
<dbReference type="InterPro" id="IPR023561">
    <property type="entry name" value="Carbonic_anhydrase_a-class"/>
</dbReference>
<reference evidence="10 11" key="1">
    <citation type="submission" date="2019-01" db="EMBL/GenBank/DDBJ databases">
        <authorList>
            <person name="Chen W.-M."/>
        </authorList>
    </citation>
    <scope>NUCLEOTIDE SEQUENCE [LARGE SCALE GENOMIC DNA]</scope>
    <source>
        <strain evidence="10 11">KYPY4</strain>
    </source>
</reference>
<dbReference type="SMART" id="SM01057">
    <property type="entry name" value="Carb_anhydrase"/>
    <property type="match status" value="1"/>
</dbReference>
<evidence type="ECO:0000313" key="11">
    <source>
        <dbReference type="Proteomes" id="UP000285575"/>
    </source>
</evidence>
<dbReference type="GO" id="GO:0004089">
    <property type="term" value="F:carbonate dehydratase activity"/>
    <property type="evidence" value="ECO:0007669"/>
    <property type="project" value="UniProtKB-EC"/>
</dbReference>
<keyword evidence="5" id="KW-0456">Lyase</keyword>
<evidence type="ECO:0000256" key="4">
    <source>
        <dbReference type="ARBA" id="ARBA00022833"/>
    </source>
</evidence>
<keyword evidence="3" id="KW-0479">Metal-binding</keyword>
<dbReference type="EC" id="4.2.1.1" evidence="2"/>
<feature type="compositionally biased region" description="Low complexity" evidence="7">
    <location>
        <begin position="132"/>
        <end position="146"/>
    </location>
</feature>
<comment type="catalytic activity">
    <reaction evidence="6">
        <text>hydrogencarbonate + H(+) = CO2 + H2O</text>
        <dbReference type="Rhea" id="RHEA:10748"/>
        <dbReference type="ChEBI" id="CHEBI:15377"/>
        <dbReference type="ChEBI" id="CHEBI:15378"/>
        <dbReference type="ChEBI" id="CHEBI:16526"/>
        <dbReference type="ChEBI" id="CHEBI:17544"/>
        <dbReference type="EC" id="4.2.1.1"/>
    </reaction>
</comment>
<evidence type="ECO:0000256" key="1">
    <source>
        <dbReference type="ARBA" id="ARBA00010718"/>
    </source>
</evidence>
<dbReference type="PROSITE" id="PS51144">
    <property type="entry name" value="ALPHA_CA_2"/>
    <property type="match status" value="1"/>
</dbReference>